<keyword evidence="2" id="KW-0812">Transmembrane</keyword>
<feature type="region of interest" description="Disordered" evidence="1">
    <location>
        <begin position="132"/>
        <end position="169"/>
    </location>
</feature>
<sequence>MIGPPTCSQRDFTASRPNERWVADFTYVATWPGIVYVAFVVDVFSRAVVGWSAATSKRAKLVRDVLDVLDALDMALWRRDRAGVGTPAGPGLVHHSAAGSHQDSVHDQHGVLAEPLALLEGERRPEVVDDAVGRGLRRPEQRRQLPQGQVGPPVRGDQQHTVLQRQAPRPALAHRICTLPPERGDQLVELARAQPAERGYPGRLRHRDHTSHVEIIAPQRAPPAGPRLSGTRGRPESRRRCGR</sequence>
<dbReference type="PANTHER" id="PTHR46889:SF4">
    <property type="entry name" value="TRANSPOSASE INSO FOR INSERTION SEQUENCE ELEMENT IS911B-RELATED"/>
    <property type="match status" value="1"/>
</dbReference>
<evidence type="ECO:0000313" key="4">
    <source>
        <dbReference type="EMBL" id="PNG17797.1"/>
    </source>
</evidence>
<dbReference type="Pfam" id="PF00665">
    <property type="entry name" value="rve"/>
    <property type="match status" value="1"/>
</dbReference>
<accession>A0A2N8TFL5</accession>
<protein>
    <recommendedName>
        <fullName evidence="3">Integrase catalytic domain-containing protein</fullName>
    </recommendedName>
</protein>
<dbReference type="InterPro" id="IPR050900">
    <property type="entry name" value="Transposase_IS3/IS150/IS904"/>
</dbReference>
<name>A0A2N8TFL5_9ACTN</name>
<dbReference type="InterPro" id="IPR036397">
    <property type="entry name" value="RNaseH_sf"/>
</dbReference>
<feature type="transmembrane region" description="Helical" evidence="2">
    <location>
        <begin position="34"/>
        <end position="54"/>
    </location>
</feature>
<dbReference type="SUPFAM" id="SSF53098">
    <property type="entry name" value="Ribonuclease H-like"/>
    <property type="match status" value="1"/>
</dbReference>
<feature type="domain" description="Integrase catalytic" evidence="3">
    <location>
        <begin position="13"/>
        <end position="111"/>
    </location>
</feature>
<dbReference type="EMBL" id="POUC01000400">
    <property type="protein sequence ID" value="PNG17797.1"/>
    <property type="molecule type" value="Genomic_DNA"/>
</dbReference>
<evidence type="ECO:0000256" key="2">
    <source>
        <dbReference type="SAM" id="Phobius"/>
    </source>
</evidence>
<keyword evidence="2" id="KW-1133">Transmembrane helix</keyword>
<organism evidence="4 5">
    <name type="scientific">Streptomyces cahuitamycinicus</name>
    <dbReference type="NCBI Taxonomy" id="2070367"/>
    <lineage>
        <taxon>Bacteria</taxon>
        <taxon>Bacillati</taxon>
        <taxon>Actinomycetota</taxon>
        <taxon>Actinomycetes</taxon>
        <taxon>Kitasatosporales</taxon>
        <taxon>Streptomycetaceae</taxon>
        <taxon>Streptomyces</taxon>
    </lineage>
</organism>
<evidence type="ECO:0000256" key="1">
    <source>
        <dbReference type="SAM" id="MobiDB-lite"/>
    </source>
</evidence>
<dbReference type="Proteomes" id="UP000235943">
    <property type="component" value="Unassembled WGS sequence"/>
</dbReference>
<keyword evidence="5" id="KW-1185">Reference proteome</keyword>
<dbReference type="GO" id="GO:0003676">
    <property type="term" value="F:nucleic acid binding"/>
    <property type="evidence" value="ECO:0007669"/>
    <property type="project" value="InterPro"/>
</dbReference>
<dbReference type="OrthoDB" id="4330255at2"/>
<dbReference type="PANTHER" id="PTHR46889">
    <property type="entry name" value="TRANSPOSASE INSF FOR INSERTION SEQUENCE IS3B-RELATED"/>
    <property type="match status" value="1"/>
</dbReference>
<keyword evidence="2" id="KW-0472">Membrane</keyword>
<feature type="compositionally biased region" description="Basic and acidic residues" evidence="1">
    <location>
        <begin position="233"/>
        <end position="243"/>
    </location>
</feature>
<dbReference type="AlphaFoldDB" id="A0A2N8TFL5"/>
<evidence type="ECO:0000259" key="3">
    <source>
        <dbReference type="PROSITE" id="PS50994"/>
    </source>
</evidence>
<evidence type="ECO:0000313" key="5">
    <source>
        <dbReference type="Proteomes" id="UP000235943"/>
    </source>
</evidence>
<dbReference type="Gene3D" id="3.30.420.10">
    <property type="entry name" value="Ribonuclease H-like superfamily/Ribonuclease H"/>
    <property type="match status" value="1"/>
</dbReference>
<dbReference type="InterPro" id="IPR001584">
    <property type="entry name" value="Integrase_cat-core"/>
</dbReference>
<dbReference type="GO" id="GO:0015074">
    <property type="term" value="P:DNA integration"/>
    <property type="evidence" value="ECO:0007669"/>
    <property type="project" value="InterPro"/>
</dbReference>
<feature type="region of interest" description="Disordered" evidence="1">
    <location>
        <begin position="195"/>
        <end position="243"/>
    </location>
</feature>
<comment type="caution">
    <text evidence="4">The sequence shown here is derived from an EMBL/GenBank/DDBJ whole genome shotgun (WGS) entry which is preliminary data.</text>
</comment>
<reference evidence="4 5" key="1">
    <citation type="submission" date="2018-01" db="EMBL/GenBank/DDBJ databases">
        <title>Draft genome sequence of Streptomyces sp. 13K301.</title>
        <authorList>
            <person name="Sahin N."/>
            <person name="Saygin H."/>
            <person name="Ay H."/>
        </authorList>
    </citation>
    <scope>NUCLEOTIDE SEQUENCE [LARGE SCALE GENOMIC DNA]</scope>
    <source>
        <strain evidence="4 5">13K301</strain>
    </source>
</reference>
<gene>
    <name evidence="4" type="ORF">C1J00_34580</name>
</gene>
<proteinExistence type="predicted"/>
<dbReference type="PROSITE" id="PS50994">
    <property type="entry name" value="INTEGRASE"/>
    <property type="match status" value="1"/>
</dbReference>
<dbReference type="InterPro" id="IPR012337">
    <property type="entry name" value="RNaseH-like_sf"/>
</dbReference>